<accession>A0A409XUV9</accession>
<evidence type="ECO:0000256" key="1">
    <source>
        <dbReference type="PROSITE-ProRule" id="PRU00339"/>
    </source>
</evidence>
<feature type="compositionally biased region" description="Polar residues" evidence="2">
    <location>
        <begin position="267"/>
        <end position="279"/>
    </location>
</feature>
<keyword evidence="1" id="KW-0802">TPR repeat</keyword>
<dbReference type="AlphaFoldDB" id="A0A409XUV9"/>
<dbReference type="InterPro" id="IPR018712">
    <property type="entry name" value="Tle1-like_cat"/>
</dbReference>
<dbReference type="PROSITE" id="PS50005">
    <property type="entry name" value="TPR"/>
    <property type="match status" value="1"/>
</dbReference>
<dbReference type="InParanoid" id="A0A409XUV9"/>
<reference evidence="4 5" key="1">
    <citation type="journal article" date="2018" name="Evol. Lett.">
        <title>Horizontal gene cluster transfer increased hallucinogenic mushroom diversity.</title>
        <authorList>
            <person name="Reynolds H.T."/>
            <person name="Vijayakumar V."/>
            <person name="Gluck-Thaler E."/>
            <person name="Korotkin H.B."/>
            <person name="Matheny P.B."/>
            <person name="Slot J.C."/>
        </authorList>
    </citation>
    <scope>NUCLEOTIDE SEQUENCE [LARGE SCALE GENOMIC DNA]</scope>
    <source>
        <strain evidence="4 5">2631</strain>
    </source>
</reference>
<dbReference type="InterPro" id="IPR011990">
    <property type="entry name" value="TPR-like_helical_dom_sf"/>
</dbReference>
<dbReference type="OrthoDB" id="9991317at2759"/>
<dbReference type="InterPro" id="IPR019734">
    <property type="entry name" value="TPR_rpt"/>
</dbReference>
<protein>
    <recommendedName>
        <fullName evidence="3">T6SS Phospholipase effector Tle1-like catalytic domain-containing protein</fullName>
    </recommendedName>
</protein>
<keyword evidence="5" id="KW-1185">Reference proteome</keyword>
<dbReference type="Proteomes" id="UP000283269">
    <property type="component" value="Unassembled WGS sequence"/>
</dbReference>
<organism evidence="4 5">
    <name type="scientific">Psilocybe cyanescens</name>
    <dbReference type="NCBI Taxonomy" id="93625"/>
    <lineage>
        <taxon>Eukaryota</taxon>
        <taxon>Fungi</taxon>
        <taxon>Dikarya</taxon>
        <taxon>Basidiomycota</taxon>
        <taxon>Agaricomycotina</taxon>
        <taxon>Agaricomycetes</taxon>
        <taxon>Agaricomycetidae</taxon>
        <taxon>Agaricales</taxon>
        <taxon>Agaricineae</taxon>
        <taxon>Strophariaceae</taxon>
        <taxon>Psilocybe</taxon>
    </lineage>
</organism>
<feature type="compositionally biased region" description="Polar residues" evidence="2">
    <location>
        <begin position="172"/>
        <end position="184"/>
    </location>
</feature>
<sequence>MDHTPIVIHTNDDDHPTLKTFESGHISCLCKPLSNGQFGRNLVVSIDGTANQFGLKNTNIIELYSRLVKDETQLTYYNSGIGTYVADSKSSLKQSISHKWDMAFAANFKIKVLKAYEWLSENYKPGDRIFLFGFSRGAYQVRVIAGMIEKDITLKPLYIGSHPAIPKDREFSSTVNSDRNSSKGGSKETPEHLCEQFKKSLSNDEVIVHFVGSWDTVSSIGILKGESLPETTTGMTHVCAFRHALALDELRVKFLPEYANGGAGPPTSDSTQSANSSNGIEDEKASVASPNQHFGQFHYAKKRKGGNIKEVWFAGSHSDNNQFGPSLRWMTYEALIWGLKMKPFDQTWAPLTPKPSMNWKWNILENLPISRLSYESSEGVTRWPHRKKPRRILDGQLVHESVFELINPPSGKQASETSYRPKAELPAGKKWVKEQLTQDNIIESDPYIQPDRILVAINEANNNKEQNPECFDLTPIEFRDDSIPTPHASAWKALNDLYPEGSPARSKFLHRFADWQTRMSLVKEEIELYRDVLQFQPQPARHTRIDSIKKLAVALLNSLILNALQDAGWTYKQWLRDLYKEALRFSDLSYTKRFTVIKSLANEIDGRYEAGQESYLDERISLFKNVFDLTPLEHVNREDYLLGLLPTLYQRFEETSRQEDIVDIIAFNTEILGLLSAAHPHPAASTLAATLVSSYLAQFRLTGQFYHIDEALVHLQESILNSPSSDPNRADLYDMQGNWFHLRFKETGQSSYLDHADRSYNRAFDIRRSFEPGRTYPRDRQAALLWDRFKLTRQRDDLEESIKLHRESINLLSLHPIKRAASVFDLADALLTLFKESGQQADLEDAILHYEEALKLNPPPRFQRSKCLNGLAVGLRIRFEKIGRRDDLDNAISLYQEALGLCPPPYLERDNCLSGLAAALASRFTISRQKSDLVEAIQFYKQALGCLPFSHPRRANSLFGIAGNLHTLFMETSQPDGLEEAISLYRQALELLPSPHVDRADTLFGLAASLQSFHKYRLLAPQQNDFKETSQQDKLDEAMPLHSEPLELPASPDVDRANSLNALTAIYQNFHRQRLSTTQRSLPFNGLGLTGTLQTLSKKKTSDTLGEAMSLRRESLKLPISQKAERTRTHSGTVTLSGIPKDRLSVLQGINEQTAMRHYAELDEAILLLKESLELRPLPHPARIDSLSSLVNALENRFGNTDNPELLLYRNELLHLQSPYFPHNPSTLSNAV</sequence>
<feature type="region of interest" description="Disordered" evidence="2">
    <location>
        <begin position="169"/>
        <end position="191"/>
    </location>
</feature>
<evidence type="ECO:0000256" key="2">
    <source>
        <dbReference type="SAM" id="MobiDB-lite"/>
    </source>
</evidence>
<dbReference type="STRING" id="93625.A0A409XUV9"/>
<dbReference type="Gene3D" id="1.25.40.10">
    <property type="entry name" value="Tetratricopeptide repeat domain"/>
    <property type="match status" value="2"/>
</dbReference>
<dbReference type="PANTHER" id="PTHR33840">
    <property type="match status" value="1"/>
</dbReference>
<evidence type="ECO:0000313" key="4">
    <source>
        <dbReference type="EMBL" id="PPQ94487.1"/>
    </source>
</evidence>
<dbReference type="SUPFAM" id="SSF48452">
    <property type="entry name" value="TPR-like"/>
    <property type="match status" value="1"/>
</dbReference>
<evidence type="ECO:0000259" key="3">
    <source>
        <dbReference type="Pfam" id="PF09994"/>
    </source>
</evidence>
<feature type="repeat" description="TPR" evidence="1">
    <location>
        <begin position="827"/>
        <end position="860"/>
    </location>
</feature>
<dbReference type="EMBL" id="NHYD01000330">
    <property type="protein sequence ID" value="PPQ94487.1"/>
    <property type="molecule type" value="Genomic_DNA"/>
</dbReference>
<dbReference type="PANTHER" id="PTHR33840:SF1">
    <property type="entry name" value="TLE1 PHOSPHOLIPASE DOMAIN-CONTAINING PROTEIN"/>
    <property type="match status" value="1"/>
</dbReference>
<proteinExistence type="predicted"/>
<comment type="caution">
    <text evidence="4">The sequence shown here is derived from an EMBL/GenBank/DDBJ whole genome shotgun (WGS) entry which is preliminary data.</text>
</comment>
<evidence type="ECO:0000313" key="5">
    <source>
        <dbReference type="Proteomes" id="UP000283269"/>
    </source>
</evidence>
<gene>
    <name evidence="4" type="ORF">CVT25_013770</name>
</gene>
<feature type="region of interest" description="Disordered" evidence="2">
    <location>
        <begin position="261"/>
        <end position="287"/>
    </location>
</feature>
<dbReference type="Pfam" id="PF09994">
    <property type="entry name" value="T6SS_Tle1-like_cat"/>
    <property type="match status" value="1"/>
</dbReference>
<name>A0A409XUV9_PSICY</name>
<feature type="domain" description="T6SS Phospholipase effector Tle1-like catalytic" evidence="3">
    <location>
        <begin position="40"/>
        <end position="319"/>
    </location>
</feature>